<dbReference type="SUPFAM" id="SSF103032">
    <property type="entry name" value="Hypothetical protein YwqG"/>
    <property type="match status" value="1"/>
</dbReference>
<keyword evidence="2" id="KW-1185">Reference proteome</keyword>
<comment type="caution">
    <text evidence="1">The sequence shown here is derived from an EMBL/GenBank/DDBJ whole genome shotgun (WGS) entry which is preliminary data.</text>
</comment>
<dbReference type="Gene3D" id="2.30.320.10">
    <property type="entry name" value="YwqG-like"/>
    <property type="match status" value="1"/>
</dbReference>
<organism evidence="1 2">
    <name type="scientific">Pseudaeromonas sharmana</name>
    <dbReference type="NCBI Taxonomy" id="328412"/>
    <lineage>
        <taxon>Bacteria</taxon>
        <taxon>Pseudomonadati</taxon>
        <taxon>Pseudomonadota</taxon>
        <taxon>Gammaproteobacteria</taxon>
        <taxon>Aeromonadales</taxon>
        <taxon>Aeromonadaceae</taxon>
        <taxon>Pseudaeromonas</taxon>
    </lineage>
</organism>
<dbReference type="RefSeq" id="WP_377150337.1">
    <property type="nucleotide sequence ID" value="NZ_JBHSAF010000001.1"/>
</dbReference>
<dbReference type="Proteomes" id="UP001595692">
    <property type="component" value="Unassembled WGS sequence"/>
</dbReference>
<reference evidence="2" key="1">
    <citation type="journal article" date="2019" name="Int. J. Syst. Evol. Microbiol.">
        <title>The Global Catalogue of Microorganisms (GCM) 10K type strain sequencing project: providing services to taxonomists for standard genome sequencing and annotation.</title>
        <authorList>
            <consortium name="The Broad Institute Genomics Platform"/>
            <consortium name="The Broad Institute Genome Sequencing Center for Infectious Disease"/>
            <person name="Wu L."/>
            <person name="Ma J."/>
        </authorList>
    </citation>
    <scope>NUCLEOTIDE SEQUENCE [LARGE SCALE GENOMIC DNA]</scope>
    <source>
        <strain evidence="2">CCUG 54939</strain>
    </source>
</reference>
<protein>
    <submittedName>
        <fullName evidence="1">YwqG family protein</fullName>
    </submittedName>
</protein>
<accession>A0ABV8CJA3</accession>
<dbReference type="PANTHER" id="PTHR36436:SF6">
    <property type="entry name" value="SLL5081 PROTEIN"/>
    <property type="match status" value="1"/>
</dbReference>
<sequence length="259" mass="28806">MQDDMQTVLTKLAAHGLPAIQLTPHAAAAASATSSKFGGLAWWPQGMDYPHTAAGAPLCLLAQFNLAELPALPLWPRQGLLQFFIANDDTYGMDFDRSLDQVLAQPDGYRVVYHPHCDLPALDAAAIPQPDGLCQLPLQQEYSLSFALVNDLPAPSDVRFEAIARKIDEIDDSLIDNLFDLGIGTGSKLGGYAYFTQEDPRSYELSNEQWQLLFQMDTHDEDDDVWIMWGDCGVGNFFIQPERLAAGDFSRVWYNWDCC</sequence>
<gene>
    <name evidence="1" type="ORF">ACFOSS_02000</name>
</gene>
<dbReference type="EMBL" id="JBHSAF010000001">
    <property type="protein sequence ID" value="MFC3912236.1"/>
    <property type="molecule type" value="Genomic_DNA"/>
</dbReference>
<dbReference type="InterPro" id="IPR035948">
    <property type="entry name" value="YwqG-like_sf"/>
</dbReference>
<name>A0ABV8CJA3_9GAMM</name>
<evidence type="ECO:0000313" key="1">
    <source>
        <dbReference type="EMBL" id="MFC3912236.1"/>
    </source>
</evidence>
<evidence type="ECO:0000313" key="2">
    <source>
        <dbReference type="Proteomes" id="UP001595692"/>
    </source>
</evidence>
<dbReference type="PANTHER" id="PTHR36436">
    <property type="entry name" value="SLL5081 PROTEIN"/>
    <property type="match status" value="1"/>
</dbReference>
<dbReference type="Pfam" id="PF09234">
    <property type="entry name" value="DUF1963"/>
    <property type="match status" value="1"/>
</dbReference>
<proteinExistence type="predicted"/>
<dbReference type="InterPro" id="IPR015315">
    <property type="entry name" value="DUF1963"/>
</dbReference>